<keyword evidence="3 6" id="KW-0812">Transmembrane</keyword>
<comment type="subcellular location">
    <subcellularLocation>
        <location evidence="1">Cell membrane</location>
        <topology evidence="1">Multi-pass membrane protein</topology>
    </subcellularLocation>
</comment>
<comment type="caution">
    <text evidence="7">The sequence shown here is derived from an EMBL/GenBank/DDBJ whole genome shotgun (WGS) entry which is preliminary data.</text>
</comment>
<keyword evidence="2" id="KW-1003">Cell membrane</keyword>
<feature type="transmembrane region" description="Helical" evidence="6">
    <location>
        <begin position="88"/>
        <end position="109"/>
    </location>
</feature>
<evidence type="ECO:0000313" key="8">
    <source>
        <dbReference type="Proteomes" id="UP001370100"/>
    </source>
</evidence>
<sequence>MPGWHRVIGRARRPVLGIAGQFLNAGTNVATVYLASQLLAPAAFGDFVVVFAVVSVVLAAGRGLIGSTMQVHLPTLDEATRRSMVRSALGFTLLAGLVGSAVLAAIGVAAGATTVLWFAPWVTLALLHDAARYVFLSTERQGSALALDVAWALAQAAVIVAWLLAGGQESIGLLATAWGIGATAGFLLFVVLTRAVPARPGPWTRTTRDVAGWFTATAFVSQLELYLVLQLTGLLLGATDAGGLRAVQLLAYQPAIVVLGALSSVLTPGVVRARGDRDRLRAAVRTVAVTASPVALVLIAVALAREPLMALLFDQYVAFAALVVPIALQGVASTLALPCQVLLRALRRGATTFTVQVARLVVMVGAAAAGILVAGPAGLAWGLAAGATVVLALTAVLALRAARDDAGPVAAEDLAAAPAD</sequence>
<feature type="transmembrane region" description="Helical" evidence="6">
    <location>
        <begin position="349"/>
        <end position="373"/>
    </location>
</feature>
<feature type="transmembrane region" description="Helical" evidence="6">
    <location>
        <begin position="250"/>
        <end position="271"/>
    </location>
</feature>
<evidence type="ECO:0000256" key="2">
    <source>
        <dbReference type="ARBA" id="ARBA00022475"/>
    </source>
</evidence>
<feature type="transmembrane region" description="Helical" evidence="6">
    <location>
        <begin position="379"/>
        <end position="399"/>
    </location>
</feature>
<keyword evidence="5 6" id="KW-0472">Membrane</keyword>
<reference evidence="7 8" key="1">
    <citation type="submission" date="2024-03" db="EMBL/GenBank/DDBJ databases">
        <title>Actinomycetospora sp. OC33-EN06, a novel actinomycete isolated from wild orchid (Aerides multiflora).</title>
        <authorList>
            <person name="Suriyachadkun C."/>
        </authorList>
    </citation>
    <scope>NUCLEOTIDE SEQUENCE [LARGE SCALE GENOMIC DNA]</scope>
    <source>
        <strain evidence="7 8">OC33-EN06</strain>
    </source>
</reference>
<evidence type="ECO:0008006" key="9">
    <source>
        <dbReference type="Google" id="ProtNLM"/>
    </source>
</evidence>
<keyword evidence="4 6" id="KW-1133">Transmembrane helix</keyword>
<proteinExistence type="predicted"/>
<evidence type="ECO:0000256" key="3">
    <source>
        <dbReference type="ARBA" id="ARBA00022692"/>
    </source>
</evidence>
<evidence type="ECO:0000313" key="7">
    <source>
        <dbReference type="EMBL" id="MEJ2887945.1"/>
    </source>
</evidence>
<organism evidence="7 8">
    <name type="scientific">Actinomycetospora aeridis</name>
    <dbReference type="NCBI Taxonomy" id="3129231"/>
    <lineage>
        <taxon>Bacteria</taxon>
        <taxon>Bacillati</taxon>
        <taxon>Actinomycetota</taxon>
        <taxon>Actinomycetes</taxon>
        <taxon>Pseudonocardiales</taxon>
        <taxon>Pseudonocardiaceae</taxon>
        <taxon>Actinomycetospora</taxon>
    </lineage>
</organism>
<feature type="transmembrane region" description="Helical" evidence="6">
    <location>
        <begin position="316"/>
        <end position="337"/>
    </location>
</feature>
<dbReference type="InterPro" id="IPR050833">
    <property type="entry name" value="Poly_Biosynth_Transport"/>
</dbReference>
<accession>A0ABU8N6B5</accession>
<dbReference type="Proteomes" id="UP001370100">
    <property type="component" value="Unassembled WGS sequence"/>
</dbReference>
<keyword evidence="8" id="KW-1185">Reference proteome</keyword>
<feature type="transmembrane region" description="Helical" evidence="6">
    <location>
        <begin position="283"/>
        <end position="304"/>
    </location>
</feature>
<gene>
    <name evidence="7" type="ORF">WCD41_15905</name>
</gene>
<feature type="transmembrane region" description="Helical" evidence="6">
    <location>
        <begin position="115"/>
        <end position="135"/>
    </location>
</feature>
<protein>
    <recommendedName>
        <fullName evidence="9">O-antigen/teichoic acid export membrane protein</fullName>
    </recommendedName>
</protein>
<dbReference type="RefSeq" id="WP_337714435.1">
    <property type="nucleotide sequence ID" value="NZ_JBBEGL010000004.1"/>
</dbReference>
<feature type="transmembrane region" description="Helical" evidence="6">
    <location>
        <begin position="213"/>
        <end position="238"/>
    </location>
</feature>
<evidence type="ECO:0000256" key="4">
    <source>
        <dbReference type="ARBA" id="ARBA00022989"/>
    </source>
</evidence>
<dbReference type="EMBL" id="JBBEGL010000004">
    <property type="protein sequence ID" value="MEJ2887945.1"/>
    <property type="molecule type" value="Genomic_DNA"/>
</dbReference>
<feature type="transmembrane region" description="Helical" evidence="6">
    <location>
        <begin position="171"/>
        <end position="192"/>
    </location>
</feature>
<dbReference type="PANTHER" id="PTHR30250:SF26">
    <property type="entry name" value="PSMA PROTEIN"/>
    <property type="match status" value="1"/>
</dbReference>
<feature type="transmembrane region" description="Helical" evidence="6">
    <location>
        <begin position="15"/>
        <end position="35"/>
    </location>
</feature>
<feature type="transmembrane region" description="Helical" evidence="6">
    <location>
        <begin position="144"/>
        <end position="165"/>
    </location>
</feature>
<evidence type="ECO:0000256" key="5">
    <source>
        <dbReference type="ARBA" id="ARBA00023136"/>
    </source>
</evidence>
<evidence type="ECO:0000256" key="1">
    <source>
        <dbReference type="ARBA" id="ARBA00004651"/>
    </source>
</evidence>
<feature type="transmembrane region" description="Helical" evidence="6">
    <location>
        <begin position="47"/>
        <end position="67"/>
    </location>
</feature>
<dbReference type="PANTHER" id="PTHR30250">
    <property type="entry name" value="PST FAMILY PREDICTED COLANIC ACID TRANSPORTER"/>
    <property type="match status" value="1"/>
</dbReference>
<evidence type="ECO:0000256" key="6">
    <source>
        <dbReference type="SAM" id="Phobius"/>
    </source>
</evidence>
<name>A0ABU8N6B5_9PSEU</name>